<dbReference type="Proteomes" id="UP000683925">
    <property type="component" value="Unassembled WGS sequence"/>
</dbReference>
<evidence type="ECO:0000313" key="9">
    <source>
        <dbReference type="Proteomes" id="UP000683925"/>
    </source>
</evidence>
<comment type="caution">
    <text evidence="8">The sequence shown here is derived from an EMBL/GenBank/DDBJ whole genome shotgun (WGS) entry which is preliminary data.</text>
</comment>
<dbReference type="PANTHER" id="PTHR12318:SF0">
    <property type="entry name" value="ACYL-COENZYME A DIPHOSPHATASE NUDT19"/>
    <property type="match status" value="1"/>
</dbReference>
<dbReference type="InterPro" id="IPR000086">
    <property type="entry name" value="NUDIX_hydrolase_dom"/>
</dbReference>
<dbReference type="OMA" id="WYDASLI"/>
<dbReference type="GO" id="GO:0016818">
    <property type="term" value="F:hydrolase activity, acting on acid anhydrides, in phosphorus-containing anhydrides"/>
    <property type="evidence" value="ECO:0007669"/>
    <property type="project" value="InterPro"/>
</dbReference>
<dbReference type="OrthoDB" id="293713at2759"/>
<evidence type="ECO:0000313" key="8">
    <source>
        <dbReference type="EMBL" id="CAD8147823.1"/>
    </source>
</evidence>
<gene>
    <name evidence="8" type="ORF">POCTA_138.1.T0200218</name>
</gene>
<dbReference type="PROSITE" id="PS51462">
    <property type="entry name" value="NUDIX"/>
    <property type="match status" value="1"/>
</dbReference>
<organism evidence="8 9">
    <name type="scientific">Paramecium octaurelia</name>
    <dbReference type="NCBI Taxonomy" id="43137"/>
    <lineage>
        <taxon>Eukaryota</taxon>
        <taxon>Sar</taxon>
        <taxon>Alveolata</taxon>
        <taxon>Ciliophora</taxon>
        <taxon>Intramacronucleata</taxon>
        <taxon>Oligohymenophorea</taxon>
        <taxon>Peniculida</taxon>
        <taxon>Parameciidae</taxon>
        <taxon>Paramecium</taxon>
    </lineage>
</organism>
<keyword evidence="4" id="KW-0378">Hydrolase</keyword>
<dbReference type="EMBL" id="CAJJDP010000020">
    <property type="protein sequence ID" value="CAD8147823.1"/>
    <property type="molecule type" value="Genomic_DNA"/>
</dbReference>
<evidence type="ECO:0000256" key="2">
    <source>
        <dbReference type="ARBA" id="ARBA00001946"/>
    </source>
</evidence>
<dbReference type="PANTHER" id="PTHR12318">
    <property type="entry name" value="TESTOSTERONE-REGULATED PROTEIN RP2"/>
    <property type="match status" value="1"/>
</dbReference>
<accession>A0A8S1T6I2</accession>
<sequence>MTCCQKSASLILIRDDFKVLMLKRSHEISFGGSFVFPGGILEETDYKIAFADSQLIQQNQQRYFCPLNQPWYDASLIAAIRETTEETNIQLEYKQLYSKIKPFMRIVTPQMMEKRYDTQFFVFNLNNYDQLEINKAESSSYEWDTPVGFLQKFINRQIYLQPPIFLQLLILKQLRSYQNIITYIDSGDQFKHTYPHIFQFSYKGAFNYPDPNYNLQKLLDAEQTDYLKREFKIRYNKMERSDFRFEFEANLKSLTGFIGKFKNSPLALLDGQIINNGQFIQNKARL</sequence>
<reference evidence="8" key="1">
    <citation type="submission" date="2021-01" db="EMBL/GenBank/DDBJ databases">
        <authorList>
            <consortium name="Genoscope - CEA"/>
            <person name="William W."/>
        </authorList>
    </citation>
    <scope>NUCLEOTIDE SEQUENCE</scope>
</reference>
<keyword evidence="5" id="KW-0460">Magnesium</keyword>
<evidence type="ECO:0000256" key="5">
    <source>
        <dbReference type="ARBA" id="ARBA00022842"/>
    </source>
</evidence>
<dbReference type="Pfam" id="PF00293">
    <property type="entry name" value="NUDIX"/>
    <property type="match status" value="1"/>
</dbReference>
<keyword evidence="3" id="KW-0479">Metal-binding</keyword>
<evidence type="ECO:0000259" key="7">
    <source>
        <dbReference type="PROSITE" id="PS51462"/>
    </source>
</evidence>
<dbReference type="AlphaFoldDB" id="A0A8S1T6I2"/>
<keyword evidence="6" id="KW-0464">Manganese</keyword>
<evidence type="ECO:0000256" key="1">
    <source>
        <dbReference type="ARBA" id="ARBA00001936"/>
    </source>
</evidence>
<evidence type="ECO:0000256" key="4">
    <source>
        <dbReference type="ARBA" id="ARBA00022801"/>
    </source>
</evidence>
<dbReference type="InterPro" id="IPR039121">
    <property type="entry name" value="NUDT19"/>
</dbReference>
<dbReference type="GO" id="GO:0046872">
    <property type="term" value="F:metal ion binding"/>
    <property type="evidence" value="ECO:0007669"/>
    <property type="project" value="UniProtKB-KW"/>
</dbReference>
<comment type="cofactor">
    <cofactor evidence="1">
        <name>Mn(2+)</name>
        <dbReference type="ChEBI" id="CHEBI:29035"/>
    </cofactor>
</comment>
<protein>
    <recommendedName>
        <fullName evidence="7">Nudix hydrolase domain-containing protein</fullName>
    </recommendedName>
</protein>
<proteinExistence type="predicted"/>
<dbReference type="GO" id="GO:0005739">
    <property type="term" value="C:mitochondrion"/>
    <property type="evidence" value="ECO:0007669"/>
    <property type="project" value="TreeGrafter"/>
</dbReference>
<comment type="cofactor">
    <cofactor evidence="2">
        <name>Mg(2+)</name>
        <dbReference type="ChEBI" id="CHEBI:18420"/>
    </cofactor>
</comment>
<feature type="domain" description="Nudix hydrolase" evidence="7">
    <location>
        <begin position="4"/>
        <end position="166"/>
    </location>
</feature>
<evidence type="ECO:0000256" key="3">
    <source>
        <dbReference type="ARBA" id="ARBA00022723"/>
    </source>
</evidence>
<keyword evidence="9" id="KW-1185">Reference proteome</keyword>
<dbReference type="CDD" id="cd18870">
    <property type="entry name" value="NUDIX_AcylCoAdiphos_Nudt19"/>
    <property type="match status" value="1"/>
</dbReference>
<evidence type="ECO:0000256" key="6">
    <source>
        <dbReference type="ARBA" id="ARBA00023211"/>
    </source>
</evidence>
<name>A0A8S1T6I2_PAROT</name>